<name>A0ABD1KHT1_9TELE</name>
<reference evidence="10 11" key="1">
    <citation type="submission" date="2024-09" db="EMBL/GenBank/DDBJ databases">
        <title>A chromosome-level genome assembly of Gray's grenadier anchovy, Coilia grayii.</title>
        <authorList>
            <person name="Fu Z."/>
        </authorList>
    </citation>
    <scope>NUCLEOTIDE SEQUENCE [LARGE SCALE GENOMIC DNA]</scope>
    <source>
        <strain evidence="10">G4</strain>
        <tissue evidence="10">Muscle</tissue>
    </source>
</reference>
<dbReference type="SUPFAM" id="SSF47986">
    <property type="entry name" value="DEATH domain"/>
    <property type="match status" value="1"/>
</dbReference>
<feature type="compositionally biased region" description="Pro residues" evidence="7">
    <location>
        <begin position="321"/>
        <end position="334"/>
    </location>
</feature>
<keyword evidence="8" id="KW-0812">Transmembrane</keyword>
<sequence>MPYASDKLEKGFLRQNRPRIAREVKATDMLLHLPCLTTSDMEEVEAAFTTKGNIYAMGTLLSNLVRRQNWPEHFIRALEECEHPTLAQEMSDAYEALKQPSNQKQKTASPSTRQATATPAHSHAPSPAVNTPASPPASLHPPPQAAEPVPLPKLSPPPSTTGSPFPSVAGPQAPTYANTTKQPAFQPNITTDAAPCSSTMVIPETSPSAAPVATVLPAEGAQGPGVSGTPEPDIPHGPAEVAEPCSLAGPGAGTGLGPWGPLHTHASESRQPTKAPIQETSPPSCKEAPLQQEPVETSEESLQQATTRLQTRVSSEDTEVCPPPGRQNTTPPPNVAAAAPADVPVLCSTVAMIQQRPPPTLVENDLEEEFLSKPGVLRSEAAVPCSVTTACASQEPDVCSVTSDDLEISTAARNSTHGAVTRGSYLSNDGPQAESSARSRPNAAGPCPEHIMQGGQVSEATYQRESVNIRVGGSTFSQSHGLLDDPAFSSHHMPTEDYYDSQCSDAADQSTLVHVLHVSHEPSVQNWDGQPPRISGNAVSNKDKLVVNHSDTQLDEATRTEQQQPTTDCCSLEPQSILGNRVHFGSGTKTDVITEKIENTLHVEEKRHQREEERNENEQKEVPSAVFPLTPQNVPLIPAAAVVIGVILALVFALKRH</sequence>
<dbReference type="GO" id="GO:0005737">
    <property type="term" value="C:cytoplasm"/>
    <property type="evidence" value="ECO:0007669"/>
    <property type="project" value="UniProtKB-ARBA"/>
</dbReference>
<protein>
    <recommendedName>
        <fullName evidence="9">Caspase recruitment domain-containing protein</fullName>
    </recommendedName>
</protein>
<evidence type="ECO:0000259" key="9">
    <source>
        <dbReference type="Pfam" id="PF16739"/>
    </source>
</evidence>
<evidence type="ECO:0000256" key="5">
    <source>
        <dbReference type="ARBA" id="ARBA00022859"/>
    </source>
</evidence>
<keyword evidence="8" id="KW-1133">Transmembrane helix</keyword>
<feature type="region of interest" description="Disordered" evidence="7">
    <location>
        <begin position="218"/>
        <end position="336"/>
    </location>
</feature>
<dbReference type="Gene3D" id="1.10.533.10">
    <property type="entry name" value="Death Domain, Fas"/>
    <property type="match status" value="1"/>
</dbReference>
<feature type="coiled-coil region" evidence="6">
    <location>
        <begin position="594"/>
        <end position="621"/>
    </location>
</feature>
<evidence type="ECO:0000256" key="4">
    <source>
        <dbReference type="ARBA" id="ARBA00022843"/>
    </source>
</evidence>
<gene>
    <name evidence="10" type="ORF">ACEWY4_005250</name>
</gene>
<dbReference type="Pfam" id="PF16739">
    <property type="entry name" value="CARD_2"/>
    <property type="match status" value="1"/>
</dbReference>
<evidence type="ECO:0000256" key="6">
    <source>
        <dbReference type="SAM" id="Coils"/>
    </source>
</evidence>
<keyword evidence="6" id="KW-0175">Coiled coil</keyword>
<accession>A0ABD1KHT1</accession>
<dbReference type="EMBL" id="JBHFQA010000005">
    <property type="protein sequence ID" value="KAL2098770.1"/>
    <property type="molecule type" value="Genomic_DNA"/>
</dbReference>
<evidence type="ECO:0000256" key="7">
    <source>
        <dbReference type="SAM" id="MobiDB-lite"/>
    </source>
</evidence>
<feature type="compositionally biased region" description="Low complexity" evidence="7">
    <location>
        <begin position="115"/>
        <end position="128"/>
    </location>
</feature>
<dbReference type="Proteomes" id="UP001591681">
    <property type="component" value="Unassembled WGS sequence"/>
</dbReference>
<feature type="domain" description="Caspase recruitment" evidence="9">
    <location>
        <begin position="6"/>
        <end position="91"/>
    </location>
</feature>
<evidence type="ECO:0000256" key="3">
    <source>
        <dbReference type="ARBA" id="ARBA00022588"/>
    </source>
</evidence>
<evidence type="ECO:0000256" key="2">
    <source>
        <dbReference type="ARBA" id="ARBA00022553"/>
    </source>
</evidence>
<keyword evidence="2" id="KW-0597">Phosphoprotein</keyword>
<keyword evidence="5" id="KW-0391">Immunity</keyword>
<keyword evidence="11" id="KW-1185">Reference proteome</keyword>
<feature type="compositionally biased region" description="Polar residues" evidence="7">
    <location>
        <begin position="300"/>
        <end position="313"/>
    </location>
</feature>
<feature type="compositionally biased region" description="Pro residues" evidence="7">
    <location>
        <begin position="133"/>
        <end position="159"/>
    </location>
</feature>
<feature type="transmembrane region" description="Helical" evidence="8">
    <location>
        <begin position="636"/>
        <end position="654"/>
    </location>
</feature>
<feature type="region of interest" description="Disordered" evidence="7">
    <location>
        <begin position="98"/>
        <end position="192"/>
    </location>
</feature>
<organism evidence="10 11">
    <name type="scientific">Coilia grayii</name>
    <name type="common">Gray's grenadier anchovy</name>
    <dbReference type="NCBI Taxonomy" id="363190"/>
    <lineage>
        <taxon>Eukaryota</taxon>
        <taxon>Metazoa</taxon>
        <taxon>Chordata</taxon>
        <taxon>Craniata</taxon>
        <taxon>Vertebrata</taxon>
        <taxon>Euteleostomi</taxon>
        <taxon>Actinopterygii</taxon>
        <taxon>Neopterygii</taxon>
        <taxon>Teleostei</taxon>
        <taxon>Clupei</taxon>
        <taxon>Clupeiformes</taxon>
        <taxon>Clupeoidei</taxon>
        <taxon>Engraulidae</taxon>
        <taxon>Coilinae</taxon>
        <taxon>Coilia</taxon>
    </lineage>
</organism>
<feature type="compositionally biased region" description="Polar residues" evidence="7">
    <location>
        <begin position="99"/>
        <end position="114"/>
    </location>
</feature>
<keyword evidence="4" id="KW-0832">Ubl conjugation</keyword>
<dbReference type="InterPro" id="IPR011029">
    <property type="entry name" value="DEATH-like_dom_sf"/>
</dbReference>
<keyword evidence="8" id="KW-0472">Membrane</keyword>
<keyword evidence="3" id="KW-0399">Innate immunity</keyword>
<dbReference type="AlphaFoldDB" id="A0ABD1KHT1"/>
<proteinExistence type="predicted"/>
<feature type="compositionally biased region" description="Polar residues" evidence="7">
    <location>
        <begin position="413"/>
        <end position="439"/>
    </location>
</feature>
<dbReference type="GO" id="GO:0045087">
    <property type="term" value="P:innate immune response"/>
    <property type="evidence" value="ECO:0007669"/>
    <property type="project" value="UniProtKB-KW"/>
</dbReference>
<comment type="caution">
    <text evidence="10">The sequence shown here is derived from an EMBL/GenBank/DDBJ whole genome shotgun (WGS) entry which is preliminary data.</text>
</comment>
<evidence type="ECO:0000256" key="8">
    <source>
        <dbReference type="SAM" id="Phobius"/>
    </source>
</evidence>
<evidence type="ECO:0000313" key="10">
    <source>
        <dbReference type="EMBL" id="KAL2098770.1"/>
    </source>
</evidence>
<dbReference type="InterPro" id="IPR031964">
    <property type="entry name" value="CARD_dom"/>
</dbReference>
<feature type="compositionally biased region" description="Polar residues" evidence="7">
    <location>
        <begin position="175"/>
        <end position="192"/>
    </location>
</feature>
<feature type="region of interest" description="Disordered" evidence="7">
    <location>
        <begin position="413"/>
        <end position="450"/>
    </location>
</feature>
<evidence type="ECO:0000313" key="11">
    <source>
        <dbReference type="Proteomes" id="UP001591681"/>
    </source>
</evidence>
<keyword evidence="1" id="KW-1017">Isopeptide bond</keyword>
<evidence type="ECO:0000256" key="1">
    <source>
        <dbReference type="ARBA" id="ARBA00022499"/>
    </source>
</evidence>